<dbReference type="GO" id="GO:0005794">
    <property type="term" value="C:Golgi apparatus"/>
    <property type="evidence" value="ECO:0007669"/>
    <property type="project" value="TreeGrafter"/>
</dbReference>
<reference evidence="11" key="1">
    <citation type="submission" date="2022-07" db="EMBL/GenBank/DDBJ databases">
        <title>Phylogenomic reconstructions and comparative analyses of Kickxellomycotina fungi.</title>
        <authorList>
            <person name="Reynolds N.K."/>
            <person name="Stajich J.E."/>
            <person name="Barry K."/>
            <person name="Grigoriev I.V."/>
            <person name="Crous P."/>
            <person name="Smith M.E."/>
        </authorList>
    </citation>
    <scope>NUCLEOTIDE SEQUENCE</scope>
    <source>
        <strain evidence="11">NRRL 3115</strain>
    </source>
</reference>
<dbReference type="GO" id="GO:0005525">
    <property type="term" value="F:GTP binding"/>
    <property type="evidence" value="ECO:0007669"/>
    <property type="project" value="UniProtKB-KW"/>
</dbReference>
<evidence type="ECO:0000256" key="4">
    <source>
        <dbReference type="ARBA" id="ARBA00022692"/>
    </source>
</evidence>
<name>A0A9W8KWP4_9FUNG</name>
<dbReference type="InterPro" id="IPR019009">
    <property type="entry name" value="SRP_receptor_beta_su"/>
</dbReference>
<proteinExistence type="inferred from homology"/>
<evidence type="ECO:0000256" key="8">
    <source>
        <dbReference type="ARBA" id="ARBA00023134"/>
    </source>
</evidence>
<keyword evidence="7" id="KW-1133">Transmembrane helix</keyword>
<comment type="similarity">
    <text evidence="2">Belongs to the SRP receptor beta subunit family.</text>
</comment>
<gene>
    <name evidence="11" type="ORF">GGI25_005184</name>
</gene>
<dbReference type="Proteomes" id="UP001151518">
    <property type="component" value="Unassembled WGS sequence"/>
</dbReference>
<evidence type="ECO:0000256" key="7">
    <source>
        <dbReference type="ARBA" id="ARBA00022989"/>
    </source>
</evidence>
<dbReference type="EMBL" id="JANBTW010000086">
    <property type="protein sequence ID" value="KAJ2672257.1"/>
    <property type="molecule type" value="Genomic_DNA"/>
</dbReference>
<comment type="caution">
    <text evidence="11">The sequence shown here is derived from an EMBL/GenBank/DDBJ whole genome shotgun (WGS) entry which is preliminary data.</text>
</comment>
<dbReference type="GO" id="GO:0043001">
    <property type="term" value="P:Golgi to plasma membrane protein transport"/>
    <property type="evidence" value="ECO:0007669"/>
    <property type="project" value="TreeGrafter"/>
</dbReference>
<keyword evidence="6" id="KW-0256">Endoplasmic reticulum</keyword>
<dbReference type="GO" id="GO:0034067">
    <property type="term" value="P:protein localization to Golgi apparatus"/>
    <property type="evidence" value="ECO:0007669"/>
    <property type="project" value="TreeGrafter"/>
</dbReference>
<dbReference type="PANTHER" id="PTHR45909">
    <property type="entry name" value="ADP-RIBOSYLATION FACTOR-RELATED PROTEIN 1"/>
    <property type="match status" value="1"/>
</dbReference>
<dbReference type="PANTHER" id="PTHR45909:SF1">
    <property type="entry name" value="ADP-RIBOSYLATION FACTOR-RELATED PROTEIN 1"/>
    <property type="match status" value="1"/>
</dbReference>
<evidence type="ECO:0000256" key="3">
    <source>
        <dbReference type="ARBA" id="ARBA00020256"/>
    </source>
</evidence>
<dbReference type="AlphaFoldDB" id="A0A9W8KWP4"/>
<evidence type="ECO:0000313" key="11">
    <source>
        <dbReference type="EMBL" id="KAJ2672257.1"/>
    </source>
</evidence>
<accession>A0A9W8KWP4</accession>
<sequence length="286" mass="31062">MLVLIIAILLLISGALVWFVLNQQSAAISKQGIALAAGTPAASLLATRRGKVDNAVVITGPSGSGKTSLWYHLRFPTFRSSSGDQNKKALPDTQTSMAINTAETDVHEANALLVDVPGHPKFKFDRDSHLALAKGVVFVVDSSTISQSLRPIAESLYDVLANSHIQRKECPVLLLCNKQDEPSSLSNTRIKAMLEDEIDRLRSSRQAALDSLRDTGSDLQPSKYLAGNDDDAAEEKANDFLGYDGKKFSFEDLQTPVQINESSMFVGHDAGGLEQIERWIADTIHS</sequence>
<dbReference type="Pfam" id="PF09439">
    <property type="entry name" value="SRPRB"/>
    <property type="match status" value="1"/>
</dbReference>
<dbReference type="GO" id="GO:0003924">
    <property type="term" value="F:GTPase activity"/>
    <property type="evidence" value="ECO:0007669"/>
    <property type="project" value="TreeGrafter"/>
</dbReference>
<keyword evidence="9" id="KW-0472">Membrane</keyword>
<keyword evidence="4" id="KW-0812">Transmembrane</keyword>
<comment type="subcellular location">
    <subcellularLocation>
        <location evidence="1">Endoplasmic reticulum membrane</location>
        <topology evidence="1">Single-pass membrane protein</topology>
    </subcellularLocation>
</comment>
<dbReference type="GO" id="GO:0006886">
    <property type="term" value="P:intracellular protein transport"/>
    <property type="evidence" value="ECO:0007669"/>
    <property type="project" value="TreeGrafter"/>
</dbReference>
<dbReference type="Gene3D" id="3.40.50.300">
    <property type="entry name" value="P-loop containing nucleotide triphosphate hydrolases"/>
    <property type="match status" value="1"/>
</dbReference>
<evidence type="ECO:0000256" key="6">
    <source>
        <dbReference type="ARBA" id="ARBA00022824"/>
    </source>
</evidence>
<evidence type="ECO:0000313" key="12">
    <source>
        <dbReference type="Proteomes" id="UP001151518"/>
    </source>
</evidence>
<dbReference type="GO" id="GO:0005789">
    <property type="term" value="C:endoplasmic reticulum membrane"/>
    <property type="evidence" value="ECO:0007669"/>
    <property type="project" value="UniProtKB-SubCell"/>
</dbReference>
<dbReference type="SUPFAM" id="SSF52540">
    <property type="entry name" value="P-loop containing nucleoside triphosphate hydrolases"/>
    <property type="match status" value="1"/>
</dbReference>
<keyword evidence="8" id="KW-0342">GTP-binding</keyword>
<dbReference type="InterPro" id="IPR027417">
    <property type="entry name" value="P-loop_NTPase"/>
</dbReference>
<keyword evidence="5" id="KW-0547">Nucleotide-binding</keyword>
<evidence type="ECO:0000256" key="1">
    <source>
        <dbReference type="ARBA" id="ARBA00004389"/>
    </source>
</evidence>
<dbReference type="OrthoDB" id="41266at2759"/>
<dbReference type="PROSITE" id="PS51417">
    <property type="entry name" value="ARF"/>
    <property type="match status" value="1"/>
</dbReference>
<evidence type="ECO:0000256" key="2">
    <source>
        <dbReference type="ARBA" id="ARBA00005619"/>
    </source>
</evidence>
<protein>
    <recommendedName>
        <fullName evidence="3">Signal recognition particle receptor subunit beta</fullName>
    </recommendedName>
</protein>
<evidence type="ECO:0000256" key="10">
    <source>
        <dbReference type="ARBA" id="ARBA00023170"/>
    </source>
</evidence>
<keyword evidence="10" id="KW-0675">Receptor</keyword>
<evidence type="ECO:0000256" key="5">
    <source>
        <dbReference type="ARBA" id="ARBA00022741"/>
    </source>
</evidence>
<dbReference type="InterPro" id="IPR024156">
    <property type="entry name" value="Small_GTPase_ARF"/>
</dbReference>
<organism evidence="11 12">
    <name type="scientific">Coemansia spiralis</name>
    <dbReference type="NCBI Taxonomy" id="417178"/>
    <lineage>
        <taxon>Eukaryota</taxon>
        <taxon>Fungi</taxon>
        <taxon>Fungi incertae sedis</taxon>
        <taxon>Zoopagomycota</taxon>
        <taxon>Kickxellomycotina</taxon>
        <taxon>Kickxellomycetes</taxon>
        <taxon>Kickxellales</taxon>
        <taxon>Kickxellaceae</taxon>
        <taxon>Coemansia</taxon>
    </lineage>
</organism>
<evidence type="ECO:0000256" key="9">
    <source>
        <dbReference type="ARBA" id="ARBA00023136"/>
    </source>
</evidence>